<comment type="similarity">
    <text evidence="1">Belongs to the peptidase C48 family.</text>
</comment>
<proteinExistence type="inferred from homology"/>
<keyword evidence="3" id="KW-0378">Hydrolase</keyword>
<keyword evidence="2" id="KW-0645">Protease</keyword>
<organism evidence="5 6">
    <name type="scientific">Vigna mungo</name>
    <name type="common">Black gram</name>
    <name type="synonym">Phaseolus mungo</name>
    <dbReference type="NCBI Taxonomy" id="3915"/>
    <lineage>
        <taxon>Eukaryota</taxon>
        <taxon>Viridiplantae</taxon>
        <taxon>Streptophyta</taxon>
        <taxon>Embryophyta</taxon>
        <taxon>Tracheophyta</taxon>
        <taxon>Spermatophyta</taxon>
        <taxon>Magnoliopsida</taxon>
        <taxon>eudicotyledons</taxon>
        <taxon>Gunneridae</taxon>
        <taxon>Pentapetalae</taxon>
        <taxon>rosids</taxon>
        <taxon>fabids</taxon>
        <taxon>Fabales</taxon>
        <taxon>Fabaceae</taxon>
        <taxon>Papilionoideae</taxon>
        <taxon>50 kb inversion clade</taxon>
        <taxon>NPAAA clade</taxon>
        <taxon>indigoferoid/millettioid clade</taxon>
        <taxon>Phaseoleae</taxon>
        <taxon>Vigna</taxon>
    </lineage>
</organism>
<feature type="domain" description="Ubiquitin-like protease family profile" evidence="4">
    <location>
        <begin position="354"/>
        <end position="554"/>
    </location>
</feature>
<dbReference type="AlphaFoldDB" id="A0AAQ3PF63"/>
<evidence type="ECO:0000259" key="4">
    <source>
        <dbReference type="PROSITE" id="PS50600"/>
    </source>
</evidence>
<evidence type="ECO:0000313" key="6">
    <source>
        <dbReference type="Proteomes" id="UP001374535"/>
    </source>
</evidence>
<evidence type="ECO:0000256" key="3">
    <source>
        <dbReference type="ARBA" id="ARBA00022801"/>
    </source>
</evidence>
<sequence>MDCTTNEDYKNLRVWAWSDTKAIVHINGILREIDRQRIEGTPFKWCLQMNNPIELCNPLFKEMLIRWVGRNDCFVLKQTLVPFTVADVCIGLGLGVGDIDVTFDDELVGVVCEEISSNSFTLKDVIRKIEFLIENENMDVDSVCRLYILLCFTVFYFPRHSKAITNMPFTCLDNIDNLHQYNWAKAVHTYLVNSLENALRMLRQRVIKDSLSLSGNVAVLQICWDWMLRDEDRSNPVIRAALHLDEVPIPEHNVHEFGMSTEEGLRKKIEDNKQKLVQMNEELRSLAAFVYSAKEHRKQPHFCEEGGTCGVDGDDELDDDVEGVMEEDNEDVHDVLDVAPLVSRKQQNEAAHILDINPKYLYSLVIPFRLHSSDYVVSEICGQVFVTADCHSFGPRKQLGNMGILFGASVFMFFERRRTGVTHVVTDSKKRKANRKLWTLNDYSTYFQSDIVGFDDIVNGEFLFLPIINDGHWWCYVVKISSLQLFALDSLGHNRKERKKIDLAIAENLSFLFGNLLNSSQHNKPSFEVQHLQTPSQPNIFDCGIIVLKIMELWDGIEKYDGNTMPTYTNDELQYFREQYVCQWILDDANVRRKQVLENLGML</sequence>
<dbReference type="SUPFAM" id="SSF54001">
    <property type="entry name" value="Cysteine proteinases"/>
    <property type="match status" value="1"/>
</dbReference>
<protein>
    <recommendedName>
        <fullName evidence="4">Ubiquitin-like protease family profile domain-containing protein</fullName>
    </recommendedName>
</protein>
<name>A0AAQ3PF63_VIGMU</name>
<evidence type="ECO:0000256" key="1">
    <source>
        <dbReference type="ARBA" id="ARBA00005234"/>
    </source>
</evidence>
<accession>A0AAQ3PF63</accession>
<evidence type="ECO:0000313" key="5">
    <source>
        <dbReference type="EMBL" id="WVZ25552.1"/>
    </source>
</evidence>
<reference evidence="5 6" key="1">
    <citation type="journal article" date="2023" name="Life. Sci Alliance">
        <title>Evolutionary insights into 3D genome organization and epigenetic landscape of Vigna mungo.</title>
        <authorList>
            <person name="Junaid A."/>
            <person name="Singh B."/>
            <person name="Bhatia S."/>
        </authorList>
    </citation>
    <scope>NUCLEOTIDE SEQUENCE [LARGE SCALE GENOMIC DNA]</scope>
    <source>
        <strain evidence="5">Urdbean</strain>
    </source>
</reference>
<dbReference type="GO" id="GO:0008234">
    <property type="term" value="F:cysteine-type peptidase activity"/>
    <property type="evidence" value="ECO:0007669"/>
    <property type="project" value="InterPro"/>
</dbReference>
<dbReference type="GO" id="GO:0006508">
    <property type="term" value="P:proteolysis"/>
    <property type="evidence" value="ECO:0007669"/>
    <property type="project" value="UniProtKB-KW"/>
</dbReference>
<dbReference type="EMBL" id="CP144700">
    <property type="protein sequence ID" value="WVZ25552.1"/>
    <property type="molecule type" value="Genomic_DNA"/>
</dbReference>
<evidence type="ECO:0000256" key="2">
    <source>
        <dbReference type="ARBA" id="ARBA00022670"/>
    </source>
</evidence>
<keyword evidence="6" id="KW-1185">Reference proteome</keyword>
<gene>
    <name evidence="5" type="ORF">V8G54_004096</name>
</gene>
<dbReference type="PROSITE" id="PS50600">
    <property type="entry name" value="ULP_PROTEASE"/>
    <property type="match status" value="1"/>
</dbReference>
<dbReference type="InterPro" id="IPR038765">
    <property type="entry name" value="Papain-like_cys_pep_sf"/>
</dbReference>
<dbReference type="InterPro" id="IPR003653">
    <property type="entry name" value="Peptidase_C48_C"/>
</dbReference>
<dbReference type="Gene3D" id="3.40.395.10">
    <property type="entry name" value="Adenoviral Proteinase, Chain A"/>
    <property type="match status" value="1"/>
</dbReference>
<dbReference type="Proteomes" id="UP001374535">
    <property type="component" value="Chromosome 1"/>
</dbReference>
<dbReference type="Pfam" id="PF02902">
    <property type="entry name" value="Peptidase_C48"/>
    <property type="match status" value="1"/>
</dbReference>